<comment type="pathway">
    <text evidence="9">Porphyrin-containing compound metabolism; protoheme biosynthesis.</text>
</comment>
<dbReference type="PANTHER" id="PTHR36843:SF1">
    <property type="entry name" value="COPROHEME DECARBOXYLASE"/>
    <property type="match status" value="1"/>
</dbReference>
<sequence length="250" mass="28725">MTRKWKTVSEHAHSSQAAEETGQNQGQETLYWAVWSVYARDTNRVALEASQEAAAVQEYDSLVAELQAQGVTVRGTYDVSGQRNDADVMVWLHGEDPQALQAALRKIRRTAMMSGTHQVWSSMGVHRDAEFTSNHLPSYARGTEPGAWLCVYPFVRSYDWYYMDAERRSQILRSHGMKGRDYPQVQPNTIACFGLNDYEWLLGLEAPELVDLVDIMRHFRNTEARLYVREEIPFYTGRRVNTTELLEVLQ</sequence>
<dbReference type="SUPFAM" id="SSF54909">
    <property type="entry name" value="Dimeric alpha+beta barrel"/>
    <property type="match status" value="1"/>
</dbReference>
<comment type="catalytic activity">
    <reaction evidence="9">
        <text>harderoheme III + H2O2 + H(+) = heme b + CO2 + 2 H2O</text>
        <dbReference type="Rhea" id="RHEA:57944"/>
        <dbReference type="ChEBI" id="CHEBI:15377"/>
        <dbReference type="ChEBI" id="CHEBI:15378"/>
        <dbReference type="ChEBI" id="CHEBI:16240"/>
        <dbReference type="ChEBI" id="CHEBI:16526"/>
        <dbReference type="ChEBI" id="CHEBI:60344"/>
        <dbReference type="ChEBI" id="CHEBI:142463"/>
    </reaction>
</comment>
<dbReference type="EC" id="1.3.98.5" evidence="8 9"/>
<feature type="compositionally biased region" description="Polar residues" evidence="10">
    <location>
        <begin position="14"/>
        <end position="23"/>
    </location>
</feature>
<feature type="binding site" description="axial binding residue" evidence="9">
    <location>
        <position position="175"/>
    </location>
    <ligand>
        <name>Fe-coproporphyrin III</name>
        <dbReference type="ChEBI" id="CHEBI:68438"/>
    </ligand>
    <ligandPart>
        <name>Fe</name>
        <dbReference type="ChEBI" id="CHEBI:18248"/>
    </ligandPart>
</feature>
<organism evidence="11 12">
    <name type="scientific">Kocuria subflava</name>
    <dbReference type="NCBI Taxonomy" id="1736139"/>
    <lineage>
        <taxon>Bacteria</taxon>
        <taxon>Bacillati</taxon>
        <taxon>Actinomycetota</taxon>
        <taxon>Actinomycetes</taxon>
        <taxon>Micrococcales</taxon>
        <taxon>Micrococcaceae</taxon>
        <taxon>Kocuria</taxon>
    </lineage>
</organism>
<comment type="catalytic activity">
    <reaction evidence="9">
        <text>Fe-coproporphyrin III + H2O2 + H(+) = harderoheme III + CO2 + 2 H2O</text>
        <dbReference type="Rhea" id="RHEA:57940"/>
        <dbReference type="ChEBI" id="CHEBI:15377"/>
        <dbReference type="ChEBI" id="CHEBI:15378"/>
        <dbReference type="ChEBI" id="CHEBI:16240"/>
        <dbReference type="ChEBI" id="CHEBI:16526"/>
        <dbReference type="ChEBI" id="CHEBI:68438"/>
        <dbReference type="ChEBI" id="CHEBI:142463"/>
    </reaction>
</comment>
<keyword evidence="3 9" id="KW-0479">Metal-binding</keyword>
<dbReference type="PANTHER" id="PTHR36843">
    <property type="entry name" value="HEME-DEPENDENT PEROXIDASE YWFI-RELATED"/>
    <property type="match status" value="1"/>
</dbReference>
<dbReference type="GO" id="GO:0016634">
    <property type="term" value="F:oxidoreductase activity, acting on the CH-CH group of donors, oxygen as acceptor"/>
    <property type="evidence" value="ECO:0007669"/>
    <property type="project" value="UniProtKB-UniRule"/>
</dbReference>
<evidence type="ECO:0000256" key="9">
    <source>
        <dbReference type="HAMAP-Rule" id="MF_02244"/>
    </source>
</evidence>
<feature type="region of interest" description="Disordered" evidence="10">
    <location>
        <begin position="1"/>
        <end position="23"/>
    </location>
</feature>
<comment type="cofactor">
    <cofactor evidence="9">
        <name>Fe-coproporphyrin III</name>
        <dbReference type="ChEBI" id="CHEBI:68438"/>
    </cofactor>
    <text evidence="9">Fe-coproporphyrin III acts as both substrate and redox cofactor.</text>
</comment>
<feature type="active site" evidence="9">
    <location>
        <position position="152"/>
    </location>
</feature>
<evidence type="ECO:0000256" key="2">
    <source>
        <dbReference type="ARBA" id="ARBA00022617"/>
    </source>
</evidence>
<evidence type="ECO:0000256" key="6">
    <source>
        <dbReference type="ARBA" id="ARBA00030236"/>
    </source>
</evidence>
<evidence type="ECO:0000256" key="4">
    <source>
        <dbReference type="ARBA" id="ARBA00023004"/>
    </source>
</evidence>
<comment type="similarity">
    <text evidence="9">Belongs to the ChdC family. Type 2 subfamily.</text>
</comment>
<dbReference type="InterPro" id="IPR011008">
    <property type="entry name" value="Dimeric_a/b-barrel"/>
</dbReference>
<dbReference type="InterPro" id="IPR010644">
    <property type="entry name" value="ChdC/CLD"/>
</dbReference>
<dbReference type="EMBL" id="JAAVUN010000006">
    <property type="protein sequence ID" value="NKE09215.1"/>
    <property type="molecule type" value="Genomic_DNA"/>
</dbReference>
<dbReference type="Gene3D" id="3.30.70.1030">
    <property type="entry name" value="Apc35880, domain 1"/>
    <property type="match status" value="2"/>
</dbReference>
<dbReference type="GO" id="GO:0006785">
    <property type="term" value="P:heme B biosynthetic process"/>
    <property type="evidence" value="ECO:0007669"/>
    <property type="project" value="UniProtKB-UniRule"/>
</dbReference>
<evidence type="ECO:0000256" key="5">
    <source>
        <dbReference type="ARBA" id="ARBA00029882"/>
    </source>
</evidence>
<keyword evidence="4 9" id="KW-0408">Iron</keyword>
<comment type="function">
    <text evidence="9">Involved in coproporphyrin-dependent heme b biosynthesis. Catalyzes the decarboxylation of Fe-coproporphyrin III (coproheme) to heme b (protoheme IX), the last step of the pathway. The reaction occurs in a stepwise manner with a three-propionate intermediate.</text>
</comment>
<keyword evidence="2 9" id="KW-0349">Heme</keyword>
<protein>
    <recommendedName>
        <fullName evidence="1 9">Coproheme decarboxylase</fullName>
        <ecNumber evidence="8 9">1.3.98.5</ecNumber>
    </recommendedName>
    <alternativeName>
        <fullName evidence="5 9">Coproheme III oxidative decarboxylase</fullName>
    </alternativeName>
    <alternativeName>
        <fullName evidence="6 9">Hydrogen peroxide-dependent heme synthase</fullName>
    </alternativeName>
</protein>
<keyword evidence="9" id="KW-0560">Oxidoreductase</keyword>
<keyword evidence="9" id="KW-0350">Heme biosynthesis</keyword>
<evidence type="ECO:0000256" key="3">
    <source>
        <dbReference type="ARBA" id="ARBA00022723"/>
    </source>
</evidence>
<evidence type="ECO:0000256" key="1">
    <source>
        <dbReference type="ARBA" id="ARBA00014413"/>
    </source>
</evidence>
<dbReference type="HAMAP" id="MF_02244">
    <property type="entry name" value="Coproheme_decarbox_2"/>
    <property type="match status" value="1"/>
</dbReference>
<name>A0A846TY48_9MICC</name>
<comment type="caution">
    <text evidence="11">The sequence shown here is derived from an EMBL/GenBank/DDBJ whole genome shotgun (WGS) entry which is preliminary data.</text>
</comment>
<evidence type="ECO:0000256" key="7">
    <source>
        <dbReference type="ARBA" id="ARBA00049896"/>
    </source>
</evidence>
<dbReference type="NCBIfam" id="NF042928">
    <property type="entry name" value="HemQ_actino"/>
    <property type="match status" value="1"/>
</dbReference>
<reference evidence="11 12" key="1">
    <citation type="submission" date="2020-02" db="EMBL/GenBank/DDBJ databases">
        <authorList>
            <person name="Sun Q."/>
        </authorList>
    </citation>
    <scope>NUCLEOTIDE SEQUENCE [LARGE SCALE GENOMIC DNA]</scope>
    <source>
        <strain evidence="11 12">YIM 13062</strain>
    </source>
</reference>
<evidence type="ECO:0000313" key="11">
    <source>
        <dbReference type="EMBL" id="NKE09215.1"/>
    </source>
</evidence>
<dbReference type="Proteomes" id="UP000521379">
    <property type="component" value="Unassembled WGS sequence"/>
</dbReference>
<keyword evidence="12" id="KW-1185">Reference proteome</keyword>
<dbReference type="Pfam" id="PF06778">
    <property type="entry name" value="Chlor_dismutase"/>
    <property type="match status" value="1"/>
</dbReference>
<evidence type="ECO:0000256" key="10">
    <source>
        <dbReference type="SAM" id="MobiDB-lite"/>
    </source>
</evidence>
<dbReference type="GO" id="GO:0046872">
    <property type="term" value="F:metal ion binding"/>
    <property type="evidence" value="ECO:0007669"/>
    <property type="project" value="UniProtKB-KW"/>
</dbReference>
<evidence type="ECO:0000313" key="12">
    <source>
        <dbReference type="Proteomes" id="UP000521379"/>
    </source>
</evidence>
<proteinExistence type="inferred from homology"/>
<gene>
    <name evidence="9" type="primary">chdC</name>
    <name evidence="11" type="ORF">GTW58_04515</name>
</gene>
<evidence type="ECO:0000256" key="8">
    <source>
        <dbReference type="ARBA" id="ARBA00050019"/>
    </source>
</evidence>
<dbReference type="AlphaFoldDB" id="A0A846TY48"/>
<comment type="catalytic activity">
    <reaction evidence="7">
        <text>Fe-coproporphyrin III + 2 H2O2 + 2 H(+) = heme b + 2 CO2 + 4 H2O</text>
        <dbReference type="Rhea" id="RHEA:56516"/>
        <dbReference type="ChEBI" id="CHEBI:15377"/>
        <dbReference type="ChEBI" id="CHEBI:15378"/>
        <dbReference type="ChEBI" id="CHEBI:16240"/>
        <dbReference type="ChEBI" id="CHEBI:16526"/>
        <dbReference type="ChEBI" id="CHEBI:60344"/>
        <dbReference type="ChEBI" id="CHEBI:68438"/>
        <dbReference type="EC" id="1.3.98.5"/>
    </reaction>
    <physiologicalReaction direction="left-to-right" evidence="7">
        <dbReference type="Rhea" id="RHEA:56517"/>
    </physiologicalReaction>
</comment>
<dbReference type="GO" id="GO:0020037">
    <property type="term" value="F:heme binding"/>
    <property type="evidence" value="ECO:0007669"/>
    <property type="project" value="InterPro"/>
</dbReference>
<accession>A0A846TY48</accession>